<feature type="chain" id="PRO_5025472203" evidence="2">
    <location>
        <begin position="27"/>
        <end position="99"/>
    </location>
</feature>
<evidence type="ECO:0000313" key="3">
    <source>
        <dbReference type="EMBL" id="KAE9618202.1"/>
    </source>
</evidence>
<evidence type="ECO:0000256" key="1">
    <source>
        <dbReference type="SAM" id="MobiDB-lite"/>
    </source>
</evidence>
<keyword evidence="4" id="KW-1185">Reference proteome</keyword>
<gene>
    <name evidence="3" type="ORF">Lalb_Chr03g0043651</name>
</gene>
<evidence type="ECO:0000313" key="4">
    <source>
        <dbReference type="Proteomes" id="UP000447434"/>
    </source>
</evidence>
<dbReference type="Proteomes" id="UP000447434">
    <property type="component" value="Chromosome 3"/>
</dbReference>
<dbReference type="EMBL" id="WOCE01000003">
    <property type="protein sequence ID" value="KAE9618202.1"/>
    <property type="molecule type" value="Genomic_DNA"/>
</dbReference>
<accession>A0A6A4QXW5</accession>
<feature type="signal peptide" evidence="2">
    <location>
        <begin position="1"/>
        <end position="26"/>
    </location>
</feature>
<organism evidence="3 4">
    <name type="scientific">Lupinus albus</name>
    <name type="common">White lupine</name>
    <name type="synonym">Lupinus termis</name>
    <dbReference type="NCBI Taxonomy" id="3870"/>
    <lineage>
        <taxon>Eukaryota</taxon>
        <taxon>Viridiplantae</taxon>
        <taxon>Streptophyta</taxon>
        <taxon>Embryophyta</taxon>
        <taxon>Tracheophyta</taxon>
        <taxon>Spermatophyta</taxon>
        <taxon>Magnoliopsida</taxon>
        <taxon>eudicotyledons</taxon>
        <taxon>Gunneridae</taxon>
        <taxon>Pentapetalae</taxon>
        <taxon>rosids</taxon>
        <taxon>fabids</taxon>
        <taxon>Fabales</taxon>
        <taxon>Fabaceae</taxon>
        <taxon>Papilionoideae</taxon>
        <taxon>50 kb inversion clade</taxon>
        <taxon>genistoids sensu lato</taxon>
        <taxon>core genistoids</taxon>
        <taxon>Genisteae</taxon>
        <taxon>Lupinus</taxon>
    </lineage>
</organism>
<evidence type="ECO:0000256" key="2">
    <source>
        <dbReference type="SAM" id="SignalP"/>
    </source>
</evidence>
<protein>
    <submittedName>
        <fullName evidence="3">Uncharacterized protein</fullName>
    </submittedName>
</protein>
<keyword evidence="2" id="KW-0732">Signal</keyword>
<proteinExistence type="predicted"/>
<dbReference type="AlphaFoldDB" id="A0A6A4QXW5"/>
<reference evidence="4" key="1">
    <citation type="journal article" date="2020" name="Nat. Commun.">
        <title>Genome sequence of the cluster root forming white lupin.</title>
        <authorList>
            <person name="Hufnagel B."/>
            <person name="Marques A."/>
            <person name="Soriano A."/>
            <person name="Marques L."/>
            <person name="Divol F."/>
            <person name="Doumas P."/>
            <person name="Sallet E."/>
            <person name="Mancinotti D."/>
            <person name="Carrere S."/>
            <person name="Marande W."/>
            <person name="Arribat S."/>
            <person name="Keller J."/>
            <person name="Huneau C."/>
            <person name="Blein T."/>
            <person name="Aime D."/>
            <person name="Laguerre M."/>
            <person name="Taylor J."/>
            <person name="Schubert V."/>
            <person name="Nelson M."/>
            <person name="Geu-Flores F."/>
            <person name="Crespi M."/>
            <person name="Gallardo-Guerrero K."/>
            <person name="Delaux P.-M."/>
            <person name="Salse J."/>
            <person name="Berges H."/>
            <person name="Guyot R."/>
            <person name="Gouzy J."/>
            <person name="Peret B."/>
        </authorList>
    </citation>
    <scope>NUCLEOTIDE SEQUENCE [LARGE SCALE GENOMIC DNA]</scope>
    <source>
        <strain evidence="4">cv. Amiga</strain>
    </source>
</reference>
<name>A0A6A4QXW5_LUPAL</name>
<feature type="region of interest" description="Disordered" evidence="1">
    <location>
        <begin position="66"/>
        <end position="99"/>
    </location>
</feature>
<comment type="caution">
    <text evidence="3">The sequence shown here is derived from an EMBL/GenBank/DDBJ whole genome shotgun (WGS) entry which is preliminary data.</text>
</comment>
<sequence>MISKQSLPILCLLVMTFLISFSLVVANESIREDYGIASNCFIPCLPCPIPGFPKLPCPIPGFPGIPGAPTTPRNPPTTPASPKSPEKPAPTPSALNQEY</sequence>